<evidence type="ECO:0000256" key="2">
    <source>
        <dbReference type="PROSITE-ProRule" id="PRU10007"/>
    </source>
</evidence>
<feature type="active site" evidence="2">
    <location>
        <position position="330"/>
    </location>
</feature>
<dbReference type="InterPro" id="IPR015590">
    <property type="entry name" value="Aldehyde_DH_dom"/>
</dbReference>
<organism evidence="5 6">
    <name type="scientific">Monosiga brevicollis</name>
    <name type="common">Choanoflagellate</name>
    <dbReference type="NCBI Taxonomy" id="81824"/>
    <lineage>
        <taxon>Eukaryota</taxon>
        <taxon>Choanoflagellata</taxon>
        <taxon>Craspedida</taxon>
        <taxon>Salpingoecidae</taxon>
        <taxon>Monosiga</taxon>
    </lineage>
</organism>
<dbReference type="InterPro" id="IPR016161">
    <property type="entry name" value="Ald_DH/histidinol_DH"/>
</dbReference>
<dbReference type="GeneID" id="5892900"/>
<dbReference type="OMA" id="ILMRGTF"/>
<dbReference type="InterPro" id="IPR016160">
    <property type="entry name" value="Ald_DH_CS_CYS"/>
</dbReference>
<dbReference type="SUPFAM" id="SSF53720">
    <property type="entry name" value="ALDH-like"/>
    <property type="match status" value="1"/>
</dbReference>
<keyword evidence="6" id="KW-1185">Reference proteome</keyword>
<dbReference type="InParanoid" id="A9V4C4"/>
<evidence type="ECO:0000313" key="6">
    <source>
        <dbReference type="Proteomes" id="UP000001357"/>
    </source>
</evidence>
<dbReference type="InterPro" id="IPR016163">
    <property type="entry name" value="Ald_DH_C"/>
</dbReference>
<dbReference type="PROSITE" id="PS00070">
    <property type="entry name" value="ALDEHYDE_DEHYDR_CYS"/>
    <property type="match status" value="1"/>
</dbReference>
<dbReference type="KEGG" id="mbr:MONBRDRAFT_33244"/>
<evidence type="ECO:0000313" key="5">
    <source>
        <dbReference type="EMBL" id="EDQ87590.1"/>
    </source>
</evidence>
<dbReference type="PROSITE" id="PS00687">
    <property type="entry name" value="ALDEHYDE_DEHYDR_GLU"/>
    <property type="match status" value="1"/>
</dbReference>
<dbReference type="RefSeq" id="XP_001747510.1">
    <property type="nucleotide sequence ID" value="XM_001747458.1"/>
</dbReference>
<dbReference type="STRING" id="81824.A9V4C4"/>
<dbReference type="FunFam" id="3.40.309.10:FF:000024">
    <property type="entry name" value="Betaine aldehyde dehydrogenase"/>
    <property type="match status" value="1"/>
</dbReference>
<dbReference type="InterPro" id="IPR016162">
    <property type="entry name" value="Ald_DH_N"/>
</dbReference>
<keyword evidence="1 3" id="KW-0560">Oxidoreductase</keyword>
<dbReference type="Proteomes" id="UP000001357">
    <property type="component" value="Unassembled WGS sequence"/>
</dbReference>
<gene>
    <name evidence="5" type="ORF">MONBRDRAFT_33244</name>
</gene>
<name>A9V4C4_MONBE</name>
<evidence type="ECO:0000256" key="3">
    <source>
        <dbReference type="RuleBase" id="RU003345"/>
    </source>
</evidence>
<protein>
    <recommendedName>
        <fullName evidence="4">Aldehyde dehydrogenase domain-containing protein</fullName>
    </recommendedName>
</protein>
<evidence type="ECO:0000259" key="4">
    <source>
        <dbReference type="Pfam" id="PF00171"/>
    </source>
</evidence>
<dbReference type="AlphaFoldDB" id="A9V4C4"/>
<evidence type="ECO:0000256" key="1">
    <source>
        <dbReference type="ARBA" id="ARBA00023002"/>
    </source>
</evidence>
<dbReference type="InterPro" id="IPR029510">
    <property type="entry name" value="Ald_DH_CS_GLU"/>
</dbReference>
<dbReference type="Gene3D" id="3.40.605.10">
    <property type="entry name" value="Aldehyde Dehydrogenase, Chain A, domain 1"/>
    <property type="match status" value="1"/>
</dbReference>
<dbReference type="Gene3D" id="3.40.309.10">
    <property type="entry name" value="Aldehyde Dehydrogenase, Chain A, domain 2"/>
    <property type="match status" value="1"/>
</dbReference>
<dbReference type="GO" id="GO:0004029">
    <property type="term" value="F:aldehyde dehydrogenase (NAD+) activity"/>
    <property type="evidence" value="ECO:0000318"/>
    <property type="project" value="GO_Central"/>
</dbReference>
<dbReference type="Pfam" id="PF00171">
    <property type="entry name" value="Aldedh"/>
    <property type="match status" value="1"/>
</dbReference>
<dbReference type="eggNOG" id="KOG2454">
    <property type="taxonomic scope" value="Eukaryota"/>
</dbReference>
<reference evidence="5 6" key="1">
    <citation type="journal article" date="2008" name="Nature">
        <title>The genome of the choanoflagellate Monosiga brevicollis and the origin of metazoans.</title>
        <authorList>
            <consortium name="JGI Sequencing"/>
            <person name="King N."/>
            <person name="Westbrook M.J."/>
            <person name="Young S.L."/>
            <person name="Kuo A."/>
            <person name="Abedin M."/>
            <person name="Chapman J."/>
            <person name="Fairclough S."/>
            <person name="Hellsten U."/>
            <person name="Isogai Y."/>
            <person name="Letunic I."/>
            <person name="Marr M."/>
            <person name="Pincus D."/>
            <person name="Putnam N."/>
            <person name="Rokas A."/>
            <person name="Wright K.J."/>
            <person name="Zuzow R."/>
            <person name="Dirks W."/>
            <person name="Good M."/>
            <person name="Goodstein D."/>
            <person name="Lemons D."/>
            <person name="Li W."/>
            <person name="Lyons J.B."/>
            <person name="Morris A."/>
            <person name="Nichols S."/>
            <person name="Richter D.J."/>
            <person name="Salamov A."/>
            <person name="Bork P."/>
            <person name="Lim W.A."/>
            <person name="Manning G."/>
            <person name="Miller W.T."/>
            <person name="McGinnis W."/>
            <person name="Shapiro H."/>
            <person name="Tjian R."/>
            <person name="Grigoriev I.V."/>
            <person name="Rokhsar D."/>
        </authorList>
    </citation>
    <scope>NUCLEOTIDE SEQUENCE [LARGE SCALE GENOMIC DNA]</scope>
    <source>
        <strain evidence="6">MX1 / ATCC 50154</strain>
    </source>
</reference>
<dbReference type="CDD" id="cd07098">
    <property type="entry name" value="ALDH_F15-22"/>
    <property type="match status" value="1"/>
</dbReference>
<feature type="domain" description="Aldehyde dehydrogenase" evidence="4">
    <location>
        <begin position="95"/>
        <end position="557"/>
    </location>
</feature>
<comment type="similarity">
    <text evidence="3">Belongs to the aldehyde dehydrogenase family.</text>
</comment>
<accession>A9V4C4</accession>
<dbReference type="PANTHER" id="PTHR11699">
    <property type="entry name" value="ALDEHYDE DEHYDROGENASE-RELATED"/>
    <property type="match status" value="1"/>
</dbReference>
<sequence>MAAFVQAQAESAVAQANSWLAAAGVDASIPAPPEQFGLYAGAVVAGYGLYRAGNALFSGRDELLIPLPVEASEDWKPTQFLKDAAPQDPLNANVIRTYDKFTHAVLGSGAVPVCSPADVREAVAKARVAQRQWAQTNFEERREVLRYMQDYITAHQREICVIASRDTGKTLVDGAFGEVLVTCEKISWTLQHGEQALRTEYRKTGMIMSHKTARVEYIPLGVMGAIIPWNYPFHNLFGQIISAIFAGNAIVVKASEYATWSSLAYLRIVHTILDHFGIDRNLVQIVTGFGPTGAALVESGVDKLVFIGSPGVGKLVMKAASNNLTPVVLELGGKDAAIICEDCDFDQAVNLALRGTFQNCGQNCIGLERLIVHEGVYDKMVATLAPKVQALVQGCPADGDVDCGAMTMGVASAQKIEELVQRAVAQGARCLAGGMMHQGQQGVAGYMTPTLLVDVTPDMDIAQHEVFGPVMTVMKARDDADAVRIANSVEYGLGSSVFSRNYARAERIANQLTTGMCNINDFGVNYLCQALPFGGVNISGFDRFAGVEGLRGCCLMRSITSDRFPGVRTNIPPPLQYPVKAAGFAFCESLVNLFYADSLWTKVKAAFNLATL</sequence>
<dbReference type="EMBL" id="CH991558">
    <property type="protein sequence ID" value="EDQ87590.1"/>
    <property type="molecule type" value="Genomic_DNA"/>
</dbReference>
<proteinExistence type="inferred from homology"/>